<proteinExistence type="predicted"/>
<dbReference type="InterPro" id="IPR002105">
    <property type="entry name" value="Dockerin_1_rpt"/>
</dbReference>
<evidence type="ECO:0000259" key="2">
    <source>
        <dbReference type="PROSITE" id="PS51766"/>
    </source>
</evidence>
<reference evidence="3 4" key="1">
    <citation type="submission" date="2020-08" db="EMBL/GenBank/DDBJ databases">
        <title>Genome public.</title>
        <authorList>
            <person name="Liu C."/>
            <person name="Sun Q."/>
        </authorList>
    </citation>
    <scope>NUCLEOTIDE SEQUENCE [LARGE SCALE GENOMIC DNA]</scope>
    <source>
        <strain evidence="3 4">NSJ-71</strain>
    </source>
</reference>
<dbReference type="InterPro" id="IPR018247">
    <property type="entry name" value="EF_Hand_1_Ca_BS"/>
</dbReference>
<dbReference type="Pfam" id="PF13306">
    <property type="entry name" value="LRR_5"/>
    <property type="match status" value="1"/>
</dbReference>
<dbReference type="InterPro" id="IPR016134">
    <property type="entry name" value="Dockerin_dom"/>
</dbReference>
<gene>
    <name evidence="3" type="ORF">H8R91_03655</name>
</gene>
<dbReference type="InterPro" id="IPR032675">
    <property type="entry name" value="LRR_dom_sf"/>
</dbReference>
<evidence type="ECO:0000313" key="4">
    <source>
        <dbReference type="Proteomes" id="UP000636755"/>
    </source>
</evidence>
<comment type="caution">
    <text evidence="3">The sequence shown here is derived from an EMBL/GenBank/DDBJ whole genome shotgun (WGS) entry which is preliminary data.</text>
</comment>
<dbReference type="PANTHER" id="PTHR45661">
    <property type="entry name" value="SURFACE ANTIGEN"/>
    <property type="match status" value="1"/>
</dbReference>
<dbReference type="InterPro" id="IPR053139">
    <property type="entry name" value="Surface_bspA-like"/>
</dbReference>
<dbReference type="InterPro" id="IPR036439">
    <property type="entry name" value="Dockerin_dom_sf"/>
</dbReference>
<name>A0ABR7HJI5_9FIRM</name>
<dbReference type="Proteomes" id="UP000636755">
    <property type="component" value="Unassembled WGS sequence"/>
</dbReference>
<dbReference type="CDD" id="cd14256">
    <property type="entry name" value="Dockerin_I"/>
    <property type="match status" value="1"/>
</dbReference>
<dbReference type="Gene3D" id="3.80.10.10">
    <property type="entry name" value="Ribonuclease Inhibitor"/>
    <property type="match status" value="1"/>
</dbReference>
<dbReference type="Gene3D" id="1.10.1330.10">
    <property type="entry name" value="Dockerin domain"/>
    <property type="match status" value="1"/>
</dbReference>
<feature type="signal peptide" evidence="1">
    <location>
        <begin position="1"/>
        <end position="30"/>
    </location>
</feature>
<protein>
    <submittedName>
        <fullName evidence="3">Leucine-rich repeat protein</fullName>
    </submittedName>
</protein>
<dbReference type="PROSITE" id="PS00018">
    <property type="entry name" value="EF_HAND_1"/>
    <property type="match status" value="2"/>
</dbReference>
<evidence type="ECO:0000313" key="3">
    <source>
        <dbReference type="EMBL" id="MBC5727642.1"/>
    </source>
</evidence>
<keyword evidence="4" id="KW-1185">Reference proteome</keyword>
<dbReference type="EMBL" id="JACOPS010000001">
    <property type="protein sequence ID" value="MBC5727642.1"/>
    <property type="molecule type" value="Genomic_DNA"/>
</dbReference>
<dbReference type="Pfam" id="PF00404">
    <property type="entry name" value="Dockerin_1"/>
    <property type="match status" value="1"/>
</dbReference>
<dbReference type="PANTHER" id="PTHR45661:SF3">
    <property type="entry name" value="IG-LIKE DOMAIN-CONTAINING PROTEIN"/>
    <property type="match status" value="1"/>
</dbReference>
<feature type="chain" id="PRO_5047366133" evidence="1">
    <location>
        <begin position="31"/>
        <end position="274"/>
    </location>
</feature>
<keyword evidence="1" id="KW-0732">Signal</keyword>
<organism evidence="3 4">
    <name type="scientific">Ruminococcus intestinalis</name>
    <dbReference type="NCBI Taxonomy" id="2763066"/>
    <lineage>
        <taxon>Bacteria</taxon>
        <taxon>Bacillati</taxon>
        <taxon>Bacillota</taxon>
        <taxon>Clostridia</taxon>
        <taxon>Eubacteriales</taxon>
        <taxon>Oscillospiraceae</taxon>
        <taxon>Ruminococcus</taxon>
    </lineage>
</organism>
<dbReference type="SUPFAM" id="SSF52058">
    <property type="entry name" value="L domain-like"/>
    <property type="match status" value="1"/>
</dbReference>
<dbReference type="SUPFAM" id="SSF63446">
    <property type="entry name" value="Type I dockerin domain"/>
    <property type="match status" value="1"/>
</dbReference>
<dbReference type="PROSITE" id="PS51766">
    <property type="entry name" value="DOCKERIN"/>
    <property type="match status" value="1"/>
</dbReference>
<accession>A0ABR7HJI5</accession>
<evidence type="ECO:0000256" key="1">
    <source>
        <dbReference type="SAM" id="SignalP"/>
    </source>
</evidence>
<sequence>MKKFKKAITAIIVTAMLTSAFSAIPFTANAAEVNVPKVSQSRDAEHYVITSGDYRYENIDGKSIIFWEYLGSDTDVVIPEQIDGKTVTMLARGAFYNKTNLKSITLPKTLTYIKGCAFWGCTSLESVVIPDGVSTIEEYAFAECYNLKSVTIPKSVTSIGDRLFFLLNSDITIYGYEGSYAQSYVNSYTDSNKLKFVAIDGKKVLKGDANGDGIVNVSDVTSMQLHIAGSKNDDGMPIIDESDKAVLEALDLNGDGQLTVLDVTELQMYIAAQN</sequence>
<feature type="domain" description="Dockerin" evidence="2">
    <location>
        <begin position="202"/>
        <end position="274"/>
    </location>
</feature>
<dbReference type="RefSeq" id="WP_186934900.1">
    <property type="nucleotide sequence ID" value="NZ_JACOPS010000001.1"/>
</dbReference>
<dbReference type="InterPro" id="IPR026906">
    <property type="entry name" value="LRR_5"/>
</dbReference>